<dbReference type="SMART" id="SM00248">
    <property type="entry name" value="ANK"/>
    <property type="match status" value="2"/>
</dbReference>
<keyword evidence="1" id="KW-0677">Repeat</keyword>
<dbReference type="Pfam" id="PF12796">
    <property type="entry name" value="Ank_2"/>
    <property type="match status" value="1"/>
</dbReference>
<dbReference type="PROSITE" id="PS50088">
    <property type="entry name" value="ANK_REPEAT"/>
    <property type="match status" value="1"/>
</dbReference>
<organism evidence="4 5">
    <name type="scientific">Actinomadura meridiana</name>
    <dbReference type="NCBI Taxonomy" id="559626"/>
    <lineage>
        <taxon>Bacteria</taxon>
        <taxon>Bacillati</taxon>
        <taxon>Actinomycetota</taxon>
        <taxon>Actinomycetes</taxon>
        <taxon>Streptosporangiales</taxon>
        <taxon>Thermomonosporaceae</taxon>
        <taxon>Actinomadura</taxon>
    </lineage>
</organism>
<keyword evidence="5" id="KW-1185">Reference proteome</keyword>
<keyword evidence="2 3" id="KW-0040">ANK repeat</keyword>
<proteinExistence type="predicted"/>
<accession>A0ABP8BSA4</accession>
<dbReference type="RefSeq" id="WP_344888742.1">
    <property type="nucleotide sequence ID" value="NZ_BAABAS010000003.1"/>
</dbReference>
<protein>
    <recommendedName>
        <fullName evidence="6">Ankyrin repeat domain-containing protein</fullName>
    </recommendedName>
</protein>
<evidence type="ECO:0000313" key="4">
    <source>
        <dbReference type="EMBL" id="GAA4224602.1"/>
    </source>
</evidence>
<dbReference type="InterPro" id="IPR036770">
    <property type="entry name" value="Ankyrin_rpt-contain_sf"/>
</dbReference>
<evidence type="ECO:0008006" key="6">
    <source>
        <dbReference type="Google" id="ProtNLM"/>
    </source>
</evidence>
<evidence type="ECO:0000256" key="2">
    <source>
        <dbReference type="ARBA" id="ARBA00023043"/>
    </source>
</evidence>
<dbReference type="PANTHER" id="PTHR24124">
    <property type="entry name" value="ANKYRIN REPEAT FAMILY A"/>
    <property type="match status" value="1"/>
</dbReference>
<dbReference type="InterPro" id="IPR002110">
    <property type="entry name" value="Ankyrin_rpt"/>
</dbReference>
<dbReference type="EMBL" id="BAABAS010000003">
    <property type="protein sequence ID" value="GAA4224602.1"/>
    <property type="molecule type" value="Genomic_DNA"/>
</dbReference>
<dbReference type="SUPFAM" id="SSF48403">
    <property type="entry name" value="Ankyrin repeat"/>
    <property type="match status" value="1"/>
</dbReference>
<evidence type="ECO:0000313" key="5">
    <source>
        <dbReference type="Proteomes" id="UP001501710"/>
    </source>
</evidence>
<dbReference type="PROSITE" id="PS50297">
    <property type="entry name" value="ANK_REP_REGION"/>
    <property type="match status" value="1"/>
</dbReference>
<dbReference type="PANTHER" id="PTHR24124:SF14">
    <property type="entry name" value="CHROMOSOME UNDETERMINED SCAFFOLD_25, WHOLE GENOME SHOTGUN SEQUENCE"/>
    <property type="match status" value="1"/>
</dbReference>
<dbReference type="Proteomes" id="UP001501710">
    <property type="component" value="Unassembled WGS sequence"/>
</dbReference>
<gene>
    <name evidence="4" type="ORF">GCM10022254_04430</name>
</gene>
<evidence type="ECO:0000256" key="3">
    <source>
        <dbReference type="PROSITE-ProRule" id="PRU00023"/>
    </source>
</evidence>
<dbReference type="Gene3D" id="1.25.40.20">
    <property type="entry name" value="Ankyrin repeat-containing domain"/>
    <property type="match status" value="1"/>
</dbReference>
<sequence>MDESGWPYVHPHDWTDVEKIRALLEGGADPDGEANYGVRALHLAAEYGSPAVVAELAERVSDIDAEDHGRSALWVAVCHHRMDNVRPLIEAGADPWRTMMGGWSPGRLSLAGATPDLFEVPESEAGLSAAESALVVSALRLNEMLDDADRYSEGLSLACVAGVGAEEAVRALGGSTLTAAEIDPQEEDDIDIIGVTDVPGGCVLSQPWGYAPQMPGVMARLSVGTFAYGLYANPKSGDQGCISENGATTAWDLSPGYPGSAATPRDVLVGYVTPHNAIAHCFVYAGLEPRDARSVEGPPDIWMRLPELDWWK</sequence>
<evidence type="ECO:0000256" key="1">
    <source>
        <dbReference type="ARBA" id="ARBA00022737"/>
    </source>
</evidence>
<comment type="caution">
    <text evidence="4">The sequence shown here is derived from an EMBL/GenBank/DDBJ whole genome shotgun (WGS) entry which is preliminary data.</text>
</comment>
<name>A0ABP8BSA4_9ACTN</name>
<reference evidence="5" key="1">
    <citation type="journal article" date="2019" name="Int. J. Syst. Evol. Microbiol.">
        <title>The Global Catalogue of Microorganisms (GCM) 10K type strain sequencing project: providing services to taxonomists for standard genome sequencing and annotation.</title>
        <authorList>
            <consortium name="The Broad Institute Genomics Platform"/>
            <consortium name="The Broad Institute Genome Sequencing Center for Infectious Disease"/>
            <person name="Wu L."/>
            <person name="Ma J."/>
        </authorList>
    </citation>
    <scope>NUCLEOTIDE SEQUENCE [LARGE SCALE GENOMIC DNA]</scope>
    <source>
        <strain evidence="5">JCM 17440</strain>
    </source>
</reference>
<feature type="repeat" description="ANK" evidence="3">
    <location>
        <begin position="36"/>
        <end position="68"/>
    </location>
</feature>